<name>A0A0B7K6M7_BIOOC</name>
<accession>A0A0B7K6M7</accession>
<dbReference type="EMBL" id="CDPU01000019">
    <property type="protein sequence ID" value="CEO50635.1"/>
    <property type="molecule type" value="Genomic_DNA"/>
</dbReference>
<organism evidence="1">
    <name type="scientific">Bionectria ochroleuca</name>
    <name type="common">Gliocladium roseum</name>
    <dbReference type="NCBI Taxonomy" id="29856"/>
    <lineage>
        <taxon>Eukaryota</taxon>
        <taxon>Fungi</taxon>
        <taxon>Dikarya</taxon>
        <taxon>Ascomycota</taxon>
        <taxon>Pezizomycotina</taxon>
        <taxon>Sordariomycetes</taxon>
        <taxon>Hypocreomycetidae</taxon>
        <taxon>Hypocreales</taxon>
        <taxon>Bionectriaceae</taxon>
        <taxon>Clonostachys</taxon>
    </lineage>
</organism>
<protein>
    <submittedName>
        <fullName evidence="1">Uncharacterized protein</fullName>
    </submittedName>
</protein>
<proteinExistence type="predicted"/>
<evidence type="ECO:0000313" key="1">
    <source>
        <dbReference type="EMBL" id="CEO50635.1"/>
    </source>
</evidence>
<gene>
    <name evidence="1" type="ORF">BN869_000006693_1</name>
</gene>
<sequence>MAIAGRFKRSVNLRLRQCHKKGWVQSGAGAINSVTFLSARIAKATPEHRVLGGAVCSVPRNSRFTLPSSMIITNELTAHRMAASWSTFRVPVRSSSPSGVKSQFPIPPPAYSLFG</sequence>
<dbReference type="AlphaFoldDB" id="A0A0B7K6M7"/>
<reference evidence="1" key="1">
    <citation type="submission" date="2015-01" db="EMBL/GenBank/DDBJ databases">
        <authorList>
            <person name="Durling Mikael"/>
        </authorList>
    </citation>
    <scope>NUCLEOTIDE SEQUENCE</scope>
</reference>